<protein>
    <submittedName>
        <fullName evidence="8">Proton phosphate symporter</fullName>
    </submittedName>
</protein>
<evidence type="ECO:0000313" key="8">
    <source>
        <dbReference type="EMBL" id="PRW59417.1"/>
    </source>
</evidence>
<feature type="transmembrane region" description="Helical" evidence="6">
    <location>
        <begin position="335"/>
        <end position="353"/>
    </location>
</feature>
<comment type="subcellular location">
    <subcellularLocation>
        <location evidence="1">Membrane</location>
        <topology evidence="1">Multi-pass membrane protein</topology>
    </subcellularLocation>
</comment>
<evidence type="ECO:0000256" key="6">
    <source>
        <dbReference type="SAM" id="Phobius"/>
    </source>
</evidence>
<dbReference type="STRING" id="3076.A0A2P6TZC3"/>
<feature type="transmembrane region" description="Helical" evidence="6">
    <location>
        <begin position="201"/>
        <end position="219"/>
    </location>
</feature>
<evidence type="ECO:0000256" key="3">
    <source>
        <dbReference type="ARBA" id="ARBA00022989"/>
    </source>
</evidence>
<keyword evidence="2 6" id="KW-0812">Transmembrane</keyword>
<evidence type="ECO:0000256" key="4">
    <source>
        <dbReference type="ARBA" id="ARBA00023136"/>
    </source>
</evidence>
<feature type="transmembrane region" description="Helical" evidence="6">
    <location>
        <begin position="1204"/>
        <end position="1224"/>
    </location>
</feature>
<dbReference type="Proteomes" id="UP000239899">
    <property type="component" value="Unassembled WGS sequence"/>
</dbReference>
<feature type="compositionally biased region" description="Polar residues" evidence="5">
    <location>
        <begin position="1484"/>
        <end position="1498"/>
    </location>
</feature>
<feature type="transmembrane region" description="Helical" evidence="6">
    <location>
        <begin position="534"/>
        <end position="555"/>
    </location>
</feature>
<feature type="transmembrane region" description="Helical" evidence="6">
    <location>
        <begin position="1177"/>
        <end position="1198"/>
    </location>
</feature>
<feature type="domain" description="Major facilitator superfamily (MFS) profile" evidence="7">
    <location>
        <begin position="788"/>
        <end position="1228"/>
    </location>
</feature>
<organism evidence="8 9">
    <name type="scientific">Chlorella sorokiniana</name>
    <name type="common">Freshwater green alga</name>
    <dbReference type="NCBI Taxonomy" id="3076"/>
    <lineage>
        <taxon>Eukaryota</taxon>
        <taxon>Viridiplantae</taxon>
        <taxon>Chlorophyta</taxon>
        <taxon>core chlorophytes</taxon>
        <taxon>Trebouxiophyceae</taxon>
        <taxon>Chlorellales</taxon>
        <taxon>Chlorellaceae</taxon>
        <taxon>Chlorella clade</taxon>
        <taxon>Chlorella</taxon>
    </lineage>
</organism>
<accession>A0A2P6TZC3</accession>
<gene>
    <name evidence="8" type="ORF">C2E21_2552</name>
</gene>
<evidence type="ECO:0000256" key="5">
    <source>
        <dbReference type="SAM" id="MobiDB-lite"/>
    </source>
</evidence>
<feature type="transmembrane region" description="Helical" evidence="6">
    <location>
        <begin position="869"/>
        <end position="886"/>
    </location>
</feature>
<dbReference type="PROSITE" id="PS01044">
    <property type="entry name" value="SQUALEN_PHYTOEN_SYN_1"/>
    <property type="match status" value="1"/>
</dbReference>
<feature type="region of interest" description="Disordered" evidence="5">
    <location>
        <begin position="673"/>
        <end position="734"/>
    </location>
</feature>
<feature type="transmembrane region" description="Helical" evidence="6">
    <location>
        <begin position="472"/>
        <end position="490"/>
    </location>
</feature>
<dbReference type="Pfam" id="PF00083">
    <property type="entry name" value="Sugar_tr"/>
    <property type="match status" value="2"/>
</dbReference>
<feature type="transmembrane region" description="Helical" evidence="6">
    <location>
        <begin position="978"/>
        <end position="996"/>
    </location>
</feature>
<feature type="transmembrane region" description="Helical" evidence="6">
    <location>
        <begin position="226"/>
        <end position="243"/>
    </location>
</feature>
<dbReference type="SUPFAM" id="SSF103473">
    <property type="entry name" value="MFS general substrate transporter"/>
    <property type="match status" value="2"/>
</dbReference>
<evidence type="ECO:0000256" key="2">
    <source>
        <dbReference type="ARBA" id="ARBA00022692"/>
    </source>
</evidence>
<feature type="transmembrane region" description="Helical" evidence="6">
    <location>
        <begin position="441"/>
        <end position="460"/>
    </location>
</feature>
<keyword evidence="3 6" id="KW-1133">Transmembrane helix</keyword>
<feature type="region of interest" description="Disordered" evidence="5">
    <location>
        <begin position="1482"/>
        <end position="1531"/>
    </location>
</feature>
<feature type="transmembrane region" description="Helical" evidence="6">
    <location>
        <begin position="786"/>
        <end position="806"/>
    </location>
</feature>
<dbReference type="GO" id="GO:0022857">
    <property type="term" value="F:transmembrane transporter activity"/>
    <property type="evidence" value="ECO:0007669"/>
    <property type="project" value="InterPro"/>
</dbReference>
<feature type="compositionally biased region" description="Low complexity" evidence="5">
    <location>
        <begin position="27"/>
        <end position="38"/>
    </location>
</feature>
<dbReference type="OrthoDB" id="433512at2759"/>
<keyword evidence="4 6" id="KW-0472">Membrane</keyword>
<feature type="transmembrane region" description="Helical" evidence="6">
    <location>
        <begin position="892"/>
        <end position="914"/>
    </location>
</feature>
<feature type="transmembrane region" description="Helical" evidence="6">
    <location>
        <begin position="1084"/>
        <end position="1103"/>
    </location>
</feature>
<feature type="domain" description="Major facilitator superfamily (MFS) profile" evidence="7">
    <location>
        <begin position="145"/>
        <end position="585"/>
    </location>
</feature>
<comment type="caution">
    <text evidence="8">The sequence shown here is derived from an EMBL/GenBank/DDBJ whole genome shotgun (WGS) entry which is preliminary data.</text>
</comment>
<dbReference type="Gene3D" id="1.20.1250.20">
    <property type="entry name" value="MFS general substrate transporter like domains"/>
    <property type="match status" value="2"/>
</dbReference>
<dbReference type="GO" id="GO:0016765">
    <property type="term" value="F:transferase activity, transferring alkyl or aryl (other than methyl) groups"/>
    <property type="evidence" value="ECO:0007669"/>
    <property type="project" value="InterPro"/>
</dbReference>
<feature type="transmembrane region" description="Helical" evidence="6">
    <location>
        <begin position="1145"/>
        <end position="1165"/>
    </location>
</feature>
<feature type="region of interest" description="Disordered" evidence="5">
    <location>
        <begin position="1"/>
        <end position="54"/>
    </location>
</feature>
<dbReference type="InterPro" id="IPR020846">
    <property type="entry name" value="MFS_dom"/>
</dbReference>
<evidence type="ECO:0000256" key="1">
    <source>
        <dbReference type="ARBA" id="ARBA00004141"/>
    </source>
</evidence>
<evidence type="ECO:0000259" key="7">
    <source>
        <dbReference type="PROSITE" id="PS50850"/>
    </source>
</evidence>
<reference evidence="8 9" key="1">
    <citation type="journal article" date="2018" name="Plant J.">
        <title>Genome sequences of Chlorella sorokiniana UTEX 1602 and Micractinium conductrix SAG 241.80: implications to maltose excretion by a green alga.</title>
        <authorList>
            <person name="Arriola M.B."/>
            <person name="Velmurugan N."/>
            <person name="Zhang Y."/>
            <person name="Plunkett M.H."/>
            <person name="Hondzo H."/>
            <person name="Barney B.M."/>
        </authorList>
    </citation>
    <scope>NUCLEOTIDE SEQUENCE [LARGE SCALE GENOMIC DNA]</scope>
    <source>
        <strain evidence="9">UTEX 1602</strain>
    </source>
</reference>
<feature type="transmembrane region" description="Helical" evidence="6">
    <location>
        <begin position="249"/>
        <end position="271"/>
    </location>
</feature>
<feature type="transmembrane region" description="Helical" evidence="6">
    <location>
        <begin position="561"/>
        <end position="581"/>
    </location>
</feature>
<feature type="transmembrane region" description="Helical" evidence="6">
    <location>
        <begin position="1115"/>
        <end position="1133"/>
    </location>
</feature>
<dbReference type="InterPro" id="IPR019845">
    <property type="entry name" value="Squalene/phytoene_synthase_CS"/>
</dbReference>
<feature type="transmembrane region" description="Helical" evidence="6">
    <location>
        <begin position="1367"/>
        <end position="1387"/>
    </location>
</feature>
<proteinExistence type="predicted"/>
<feature type="transmembrane region" description="Helical" evidence="6">
    <location>
        <begin position="292"/>
        <end position="315"/>
    </location>
</feature>
<sequence>MGETAEHEPAPQPPGAASGQAGGAFDGGAASTDTAAEASQLPRPSATPDNMGRVSGMSRLVSGFSNLSRVASGVSAASIQRQISARAPLDVEKLGDDPDILELRQSIGTDDLRVLSRLRSFDHSFPRKAPPARNPLLRAWQWWCAYLLPGMGMFSEAYFIFAIGNIEPLFAVQAPNCWSCTDEAVCTCNQTTVDNVQNIEITAIIVGMLSFGFVADVIGRMWGSRLTMVIMFIGACLLTGAYGPTDQVFLSVFCFSLFFYAVGVGGEYPLAASSAAERAEGDPELRKRRGEMVVLTFSQQGWGNFTNTLVILLLLAMQGATGALTSSEAELTWRLQFGVGAFICFCVTVYRWLYLEESEVWQAEHKGVQQELVDEGDEAALTGRRSWREHLVIFKHYWPRLLITCGGWIANDFAFYGNKLFQSKFIAVISPGASRFTQMKWTLLNSGVALIGYYFAAYTIDRKWMGRKRLQAMGFVMMFVLYLPCGIWYNDLVNNAIQAFQTLYFLSSFFNQFGPNCTSFLVAGEVFPTDVRAFFHGISAAAGKLGAIMAASVFSHVSTVTTFYCSAGAGIVGALLTWVFLPDTTGLDLAEIDRYHRFMLAGQVDNYHGPAVKPKHLSLYERWRGYGKHYDARLDAQQRKLQDMAAEQEAWEQSGAGNRHAWSYHRLATGGLRRSGTHAMTEQKLGAPPAESKSANGGTHRDDAAEAAAQRTLSGGPRRSLKRQATVPRKPLDVERLGDDPDILELRQSFDPQQLAVLSRLRSCDHSFPKKSLPTRNPLLRAWQWWCAYLLPGMGMFSEAYFIFAIGNIEPLFAVQAPNCWACTDEAVCTCNQTTVDNVQNIEITAIIVGMLSFGFIADVIGRKWGSRVTMIWMFIGACLLTGAYGPTDQVFLSVFCFSLFFYAVGVGGEYPLAASSAAERAEGDPELRKRRGEVVVLTFSQQGWGNFTNTLVILLLLAMQGATGALTSREAELTWRLQFGVGAFICFCVTVYRWLYLEESEVWAAEHDGVQQELVDEGDAAALAGKRSWRENWVIFKHYWPRLLITCGGWIANDFAFYGNKLFQSKFIAVISPGASRYTQMKWTLLNSGVSLVGYYFAAYTIDRKWMGRKRLQAMGFVMMFVLYLPCGIWYNDLVNNAIQAFQTLYFLSSFFNQFGPNCTSFLVAGEVFPTDVRAFFHGISAAAGKLGAIIAATVFSQVSTVTTFYCSAGAGIVGALFTWVFLPDTTGLDLAEIDRYHRFMLAGETENYHGPAVKSKHLSLYERWMGYGKHYDARLDAQQRKLQDMAAEQEAWEKPASVDPERQVTGPGSAMLPAGALRALLQDAGAAASSVFADGAGSSSTGSADPQQQDWSITHHKLGPSGTTIGIVCAVIVVLLVIATLVHWLHRSGRLPCCSKLLDDTADDEPTFLQARHSLEVPPPAAAEPPPVVVLMPDDEVEIAVTEQQKRAGQLKPEAAAAGVGPPSAAPFAHPPAFWVVDAEPQHSQASDSPRSSDFQQGRRRADSHAVPLLHRPAPRAGMQRRAKAAPSDSFVYMI</sequence>
<dbReference type="InterPro" id="IPR005828">
    <property type="entry name" value="MFS_sugar_transport-like"/>
</dbReference>
<dbReference type="PROSITE" id="PS50850">
    <property type="entry name" value="MFS"/>
    <property type="match status" value="2"/>
</dbReference>
<feature type="transmembrane region" description="Helical" evidence="6">
    <location>
        <begin position="935"/>
        <end position="958"/>
    </location>
</feature>
<evidence type="ECO:0000313" key="9">
    <source>
        <dbReference type="Proteomes" id="UP000239899"/>
    </source>
</evidence>
<dbReference type="GO" id="GO:0016020">
    <property type="term" value="C:membrane"/>
    <property type="evidence" value="ECO:0007669"/>
    <property type="project" value="UniProtKB-SubCell"/>
</dbReference>
<keyword evidence="9" id="KW-1185">Reference proteome</keyword>
<name>A0A2P6TZC3_CHLSO</name>
<dbReference type="EMBL" id="LHPG02000004">
    <property type="protein sequence ID" value="PRW59417.1"/>
    <property type="molecule type" value="Genomic_DNA"/>
</dbReference>
<dbReference type="PANTHER" id="PTHR24064">
    <property type="entry name" value="SOLUTE CARRIER FAMILY 22 MEMBER"/>
    <property type="match status" value="1"/>
</dbReference>
<feature type="transmembrane region" description="Helical" evidence="6">
    <location>
        <begin position="844"/>
        <end position="862"/>
    </location>
</feature>
<dbReference type="InterPro" id="IPR036259">
    <property type="entry name" value="MFS_trans_sf"/>
</dbReference>